<keyword evidence="4 6" id="KW-1133">Transmembrane helix</keyword>
<keyword evidence="2" id="KW-1003">Cell membrane</keyword>
<dbReference type="AlphaFoldDB" id="A0A645DPY8"/>
<feature type="transmembrane region" description="Helical" evidence="6">
    <location>
        <begin position="264"/>
        <end position="282"/>
    </location>
</feature>
<feature type="transmembrane region" description="Helical" evidence="6">
    <location>
        <begin position="175"/>
        <end position="195"/>
    </location>
</feature>
<proteinExistence type="predicted"/>
<evidence type="ECO:0000313" key="7">
    <source>
        <dbReference type="EMBL" id="MPM91335.1"/>
    </source>
</evidence>
<evidence type="ECO:0008006" key="8">
    <source>
        <dbReference type="Google" id="ProtNLM"/>
    </source>
</evidence>
<accession>A0A645DPY8</accession>
<sequence length="292" mass="33526">MFFVLFSFSYLYTQLLDCVFISTRKTQNLLIKNLQLNVIKLLLLLGFIHQESNGMYYSWGISIVIICIIETLIVRKRVNNSYKPALFFDRKLGREVLGYSMKNHVADVVSSIPSMILPIMIAELINVKMVAYFTIPWMIVNSLMIIERSTSQSLFAEISDDISLLGFKVAKSIKFLLYQLFPLLFMILLLGKYILGIYGEEYSSNGYSLLVILTISLIPYSLNVTYFVILRAKKELSTLQLYSFFLTTSILVLSYFMAIRWSLIGIGIAWLAAQFLCFLIISPNLNKILRGR</sequence>
<evidence type="ECO:0000256" key="3">
    <source>
        <dbReference type="ARBA" id="ARBA00022692"/>
    </source>
</evidence>
<dbReference type="EMBL" id="VSSQ01038406">
    <property type="protein sequence ID" value="MPM91335.1"/>
    <property type="molecule type" value="Genomic_DNA"/>
</dbReference>
<organism evidence="7">
    <name type="scientific">bioreactor metagenome</name>
    <dbReference type="NCBI Taxonomy" id="1076179"/>
    <lineage>
        <taxon>unclassified sequences</taxon>
        <taxon>metagenomes</taxon>
        <taxon>ecological metagenomes</taxon>
    </lineage>
</organism>
<gene>
    <name evidence="7" type="ORF">SDC9_138463</name>
</gene>
<feature type="transmembrane region" description="Helical" evidence="6">
    <location>
        <begin position="56"/>
        <end position="74"/>
    </location>
</feature>
<keyword evidence="5 6" id="KW-0472">Membrane</keyword>
<reference evidence="7" key="1">
    <citation type="submission" date="2019-08" db="EMBL/GenBank/DDBJ databases">
        <authorList>
            <person name="Kucharzyk K."/>
            <person name="Murdoch R.W."/>
            <person name="Higgins S."/>
            <person name="Loffler F."/>
        </authorList>
    </citation>
    <scope>NUCLEOTIDE SEQUENCE</scope>
</reference>
<keyword evidence="3 6" id="KW-0812">Transmembrane</keyword>
<feature type="transmembrane region" description="Helical" evidence="6">
    <location>
        <begin position="207"/>
        <end position="229"/>
    </location>
</feature>
<dbReference type="PANTHER" id="PTHR30250">
    <property type="entry name" value="PST FAMILY PREDICTED COLANIC ACID TRANSPORTER"/>
    <property type="match status" value="1"/>
</dbReference>
<comment type="subcellular location">
    <subcellularLocation>
        <location evidence="1">Cell membrane</location>
        <topology evidence="1">Multi-pass membrane protein</topology>
    </subcellularLocation>
</comment>
<name>A0A645DPY8_9ZZZZ</name>
<dbReference type="PANTHER" id="PTHR30250:SF11">
    <property type="entry name" value="O-ANTIGEN TRANSPORTER-RELATED"/>
    <property type="match status" value="1"/>
</dbReference>
<protein>
    <recommendedName>
        <fullName evidence="8">Polysaccharide biosynthesis protein C-terminal domain-containing protein</fullName>
    </recommendedName>
</protein>
<dbReference type="InterPro" id="IPR050833">
    <property type="entry name" value="Poly_Biosynth_Transport"/>
</dbReference>
<evidence type="ECO:0000256" key="2">
    <source>
        <dbReference type="ARBA" id="ARBA00022475"/>
    </source>
</evidence>
<evidence type="ECO:0000256" key="4">
    <source>
        <dbReference type="ARBA" id="ARBA00022989"/>
    </source>
</evidence>
<feature type="transmembrane region" description="Helical" evidence="6">
    <location>
        <begin position="241"/>
        <end position="258"/>
    </location>
</feature>
<evidence type="ECO:0000256" key="1">
    <source>
        <dbReference type="ARBA" id="ARBA00004651"/>
    </source>
</evidence>
<evidence type="ECO:0000256" key="5">
    <source>
        <dbReference type="ARBA" id="ARBA00023136"/>
    </source>
</evidence>
<dbReference type="GO" id="GO:0005886">
    <property type="term" value="C:plasma membrane"/>
    <property type="evidence" value="ECO:0007669"/>
    <property type="project" value="UniProtKB-SubCell"/>
</dbReference>
<comment type="caution">
    <text evidence="7">The sequence shown here is derived from an EMBL/GenBank/DDBJ whole genome shotgun (WGS) entry which is preliminary data.</text>
</comment>
<evidence type="ECO:0000256" key="6">
    <source>
        <dbReference type="SAM" id="Phobius"/>
    </source>
</evidence>